<reference evidence="20 21" key="1">
    <citation type="submission" date="2021-05" db="EMBL/GenBank/DDBJ databases">
        <title>Genome Assembly of Synthetic Allotetraploid Brassica napus Reveals Homoeologous Exchanges between Subgenomes.</title>
        <authorList>
            <person name="Davis J.T."/>
        </authorList>
    </citation>
    <scope>NUCLEOTIDE SEQUENCE [LARGE SCALE GENOMIC DNA]</scope>
    <source>
        <strain evidence="21">cv. Da-Ae</strain>
        <tissue evidence="20">Seedling</tissue>
    </source>
</reference>
<evidence type="ECO:0000256" key="10">
    <source>
        <dbReference type="ARBA" id="ARBA00022989"/>
    </source>
</evidence>
<feature type="domain" description="Protein kinase" evidence="17">
    <location>
        <begin position="445"/>
        <end position="720"/>
    </location>
</feature>
<name>A0ABQ8CG49_BRANA</name>
<comment type="caution">
    <text evidence="20">The sequence shown here is derived from an EMBL/GenBank/DDBJ whole genome shotgun (WGS) entry which is preliminary data.</text>
</comment>
<comment type="catalytic activity">
    <reaction evidence="14">
        <text>L-threonyl-[protein] + ATP = O-phospho-L-threonyl-[protein] + ADP + H(+)</text>
        <dbReference type="Rhea" id="RHEA:46608"/>
        <dbReference type="Rhea" id="RHEA-COMP:11060"/>
        <dbReference type="Rhea" id="RHEA-COMP:11605"/>
        <dbReference type="ChEBI" id="CHEBI:15378"/>
        <dbReference type="ChEBI" id="CHEBI:30013"/>
        <dbReference type="ChEBI" id="CHEBI:30616"/>
        <dbReference type="ChEBI" id="CHEBI:61977"/>
        <dbReference type="ChEBI" id="CHEBI:456216"/>
        <dbReference type="EC" id="2.7.11.1"/>
    </reaction>
</comment>
<dbReference type="SMART" id="SM00473">
    <property type="entry name" value="PAN_AP"/>
    <property type="match status" value="1"/>
</dbReference>
<dbReference type="CDD" id="cd00028">
    <property type="entry name" value="B_lectin"/>
    <property type="match status" value="1"/>
</dbReference>
<dbReference type="Gene3D" id="2.90.10.10">
    <property type="entry name" value="Bulb-type lectin domain"/>
    <property type="match status" value="1"/>
</dbReference>
<dbReference type="PIRSF" id="PIRSF000641">
    <property type="entry name" value="SRK"/>
    <property type="match status" value="1"/>
</dbReference>
<evidence type="ECO:0000256" key="7">
    <source>
        <dbReference type="ARBA" id="ARBA00022741"/>
    </source>
</evidence>
<keyword evidence="13" id="KW-0325">Glycoprotein</keyword>
<dbReference type="Gene3D" id="1.10.510.10">
    <property type="entry name" value="Transferase(Phosphotransferase) domain 1"/>
    <property type="match status" value="1"/>
</dbReference>
<keyword evidence="21" id="KW-1185">Reference proteome</keyword>
<dbReference type="SMART" id="SM00108">
    <property type="entry name" value="B_lectin"/>
    <property type="match status" value="1"/>
</dbReference>
<dbReference type="PROSITE" id="PS00107">
    <property type="entry name" value="PROTEIN_KINASE_ATP"/>
    <property type="match status" value="1"/>
</dbReference>
<evidence type="ECO:0000259" key="18">
    <source>
        <dbReference type="PROSITE" id="PS50927"/>
    </source>
</evidence>
<feature type="binding site" evidence="15">
    <location>
        <position position="473"/>
    </location>
    <ligand>
        <name>ATP</name>
        <dbReference type="ChEBI" id="CHEBI:30616"/>
    </ligand>
</feature>
<keyword evidence="2" id="KW-0713">Self-incompatibility</keyword>
<evidence type="ECO:0000256" key="9">
    <source>
        <dbReference type="ARBA" id="ARBA00022840"/>
    </source>
</evidence>
<keyword evidence="3 14" id="KW-0723">Serine/threonine-protein kinase</keyword>
<keyword evidence="6" id="KW-0732">Signal</keyword>
<evidence type="ECO:0000256" key="15">
    <source>
        <dbReference type="PROSITE-ProRule" id="PRU10141"/>
    </source>
</evidence>
<dbReference type="InterPro" id="IPR003609">
    <property type="entry name" value="Pan_app"/>
</dbReference>
<keyword evidence="7 14" id="KW-0547">Nucleotide-binding</keyword>
<evidence type="ECO:0000256" key="11">
    <source>
        <dbReference type="ARBA" id="ARBA00023136"/>
    </source>
</evidence>
<dbReference type="InterPro" id="IPR000858">
    <property type="entry name" value="S_locus_glycoprot_dom"/>
</dbReference>
<evidence type="ECO:0000256" key="2">
    <source>
        <dbReference type="ARBA" id="ARBA00022471"/>
    </source>
</evidence>
<comment type="catalytic activity">
    <reaction evidence="14">
        <text>L-seryl-[protein] + ATP = O-phospho-L-seryl-[protein] + ADP + H(+)</text>
        <dbReference type="Rhea" id="RHEA:17989"/>
        <dbReference type="Rhea" id="RHEA-COMP:9863"/>
        <dbReference type="Rhea" id="RHEA-COMP:11604"/>
        <dbReference type="ChEBI" id="CHEBI:15378"/>
        <dbReference type="ChEBI" id="CHEBI:29999"/>
        <dbReference type="ChEBI" id="CHEBI:30616"/>
        <dbReference type="ChEBI" id="CHEBI:83421"/>
        <dbReference type="ChEBI" id="CHEBI:456216"/>
        <dbReference type="EC" id="2.7.11.1"/>
    </reaction>
</comment>
<evidence type="ECO:0000256" key="1">
    <source>
        <dbReference type="ARBA" id="ARBA00004167"/>
    </source>
</evidence>
<proteinExistence type="inferred from homology"/>
<dbReference type="InterPro" id="IPR017441">
    <property type="entry name" value="Protein_kinase_ATP_BS"/>
</dbReference>
<keyword evidence="8 14" id="KW-0418">Kinase</keyword>
<evidence type="ECO:0000256" key="6">
    <source>
        <dbReference type="ARBA" id="ARBA00022729"/>
    </source>
</evidence>
<evidence type="ECO:0000256" key="3">
    <source>
        <dbReference type="ARBA" id="ARBA00022527"/>
    </source>
</evidence>
<dbReference type="InterPro" id="IPR036426">
    <property type="entry name" value="Bulb-type_lectin_dom_sf"/>
</dbReference>
<dbReference type="InterPro" id="IPR000719">
    <property type="entry name" value="Prot_kinase_dom"/>
</dbReference>
<accession>A0ABQ8CG49</accession>
<keyword evidence="10 16" id="KW-1133">Transmembrane helix</keyword>
<evidence type="ECO:0000256" key="13">
    <source>
        <dbReference type="ARBA" id="ARBA00023180"/>
    </source>
</evidence>
<evidence type="ECO:0000256" key="12">
    <source>
        <dbReference type="ARBA" id="ARBA00023157"/>
    </source>
</evidence>
<dbReference type="PANTHER" id="PTHR47974">
    <property type="entry name" value="OS07G0415500 PROTEIN"/>
    <property type="match status" value="1"/>
</dbReference>
<dbReference type="SUPFAM" id="SSF56112">
    <property type="entry name" value="Protein kinase-like (PK-like)"/>
    <property type="match status" value="1"/>
</dbReference>
<dbReference type="Pfam" id="PF01453">
    <property type="entry name" value="B_lectin"/>
    <property type="match status" value="1"/>
</dbReference>
<dbReference type="PROSITE" id="PS50927">
    <property type="entry name" value="BULB_LECTIN"/>
    <property type="match status" value="1"/>
</dbReference>
<dbReference type="Pfam" id="PF00069">
    <property type="entry name" value="Pkinase"/>
    <property type="match status" value="1"/>
</dbReference>
<evidence type="ECO:0000256" key="14">
    <source>
        <dbReference type="PIRNR" id="PIRNR000641"/>
    </source>
</evidence>
<feature type="domain" description="Bulb-type lectin" evidence="18">
    <location>
        <begin position="1"/>
        <end position="120"/>
    </location>
</feature>
<dbReference type="PROSITE" id="PS00108">
    <property type="entry name" value="PROTEIN_KINASE_ST"/>
    <property type="match status" value="1"/>
</dbReference>
<evidence type="ECO:0000256" key="8">
    <source>
        <dbReference type="ARBA" id="ARBA00022777"/>
    </source>
</evidence>
<dbReference type="InterPro" id="IPR024171">
    <property type="entry name" value="SRK-like_kinase"/>
</dbReference>
<keyword evidence="5 16" id="KW-0812">Transmembrane</keyword>
<feature type="transmembrane region" description="Helical" evidence="16">
    <location>
        <begin position="391"/>
        <end position="411"/>
    </location>
</feature>
<gene>
    <name evidence="20" type="ORF">HID58_030510</name>
</gene>
<evidence type="ECO:0000256" key="16">
    <source>
        <dbReference type="SAM" id="Phobius"/>
    </source>
</evidence>
<dbReference type="CDD" id="cd01098">
    <property type="entry name" value="PAN_AP_plant"/>
    <property type="match status" value="1"/>
</dbReference>
<dbReference type="Proteomes" id="UP000824890">
    <property type="component" value="Unassembled WGS sequence"/>
</dbReference>
<dbReference type="Pfam" id="PF00954">
    <property type="entry name" value="S_locus_glycop"/>
    <property type="match status" value="1"/>
</dbReference>
<evidence type="ECO:0000313" key="21">
    <source>
        <dbReference type="Proteomes" id="UP000824890"/>
    </source>
</evidence>
<dbReference type="PROSITE" id="PS50011">
    <property type="entry name" value="PROTEIN_KINASE_DOM"/>
    <property type="match status" value="1"/>
</dbReference>
<comment type="similarity">
    <text evidence="14">Belongs to the protein kinase superfamily. Ser/Thr protein kinase family.</text>
</comment>
<dbReference type="SUPFAM" id="SSF51110">
    <property type="entry name" value="alpha-D-mannose-specific plant lectins"/>
    <property type="match status" value="1"/>
</dbReference>
<evidence type="ECO:0000259" key="17">
    <source>
        <dbReference type="PROSITE" id="PS50011"/>
    </source>
</evidence>
<dbReference type="PROSITE" id="PS50948">
    <property type="entry name" value="PAN"/>
    <property type="match status" value="1"/>
</dbReference>
<protein>
    <recommendedName>
        <fullName evidence="14">Receptor-like serine/threonine-protein kinase</fullName>
        <ecNumber evidence="14">2.7.11.1</ecNumber>
    </recommendedName>
</protein>
<keyword evidence="11 16" id="KW-0472">Membrane</keyword>
<dbReference type="SMART" id="SM00220">
    <property type="entry name" value="S_TKc"/>
    <property type="match status" value="1"/>
</dbReference>
<dbReference type="Gene3D" id="3.30.200.20">
    <property type="entry name" value="Phosphorylase Kinase, domain 1"/>
    <property type="match status" value="1"/>
</dbReference>
<evidence type="ECO:0000259" key="19">
    <source>
        <dbReference type="PROSITE" id="PS50948"/>
    </source>
</evidence>
<dbReference type="EMBL" id="JAGKQM010000008">
    <property type="protein sequence ID" value="KAH0916064.1"/>
    <property type="molecule type" value="Genomic_DNA"/>
</dbReference>
<organism evidence="20 21">
    <name type="scientific">Brassica napus</name>
    <name type="common">Rape</name>
    <dbReference type="NCBI Taxonomy" id="3708"/>
    <lineage>
        <taxon>Eukaryota</taxon>
        <taxon>Viridiplantae</taxon>
        <taxon>Streptophyta</taxon>
        <taxon>Embryophyta</taxon>
        <taxon>Tracheophyta</taxon>
        <taxon>Spermatophyta</taxon>
        <taxon>Magnoliopsida</taxon>
        <taxon>eudicotyledons</taxon>
        <taxon>Gunneridae</taxon>
        <taxon>Pentapetalae</taxon>
        <taxon>rosids</taxon>
        <taxon>malvids</taxon>
        <taxon>Brassicales</taxon>
        <taxon>Brassicaceae</taxon>
        <taxon>Brassiceae</taxon>
        <taxon>Brassica</taxon>
    </lineage>
</organism>
<dbReference type="InterPro" id="IPR001480">
    <property type="entry name" value="Bulb-type_lectin_dom"/>
</dbReference>
<comment type="subcellular location">
    <subcellularLocation>
        <location evidence="1">Membrane</location>
        <topology evidence="1">Single-pass membrane protein</topology>
    </subcellularLocation>
</comment>
<dbReference type="EC" id="2.7.11.1" evidence="14"/>
<keyword evidence="9 14" id="KW-0067">ATP-binding</keyword>
<sequence>MGFEVWFSENERIVSPSSIFELGLFKDRTGWYLGIWFRQFPGRVVWTGNRGSPLYSSEGKLQISSSAGIQLFDESGYMTWHRDLTSPAAEDDAPLSAYLSDTGNFIVSNYSGGILWGSFDYPSNVLIPGMVLGYYPGLDYIRTITYDDIFHEGGTETGYEHYIWGSSGTKICRIDPIYTTKAMIQTRTTSSYTYSLRRNTTTSYYASLKMSDTGFLIWSEWTRRDRKWKDLVIAPSDICDKYTTCGSGTNTYCSMNPLKSCECFPGFRPQTDSERNQDSYALHGHCVRKSPLACSDDDGFQLLKNMKLPETDNWTISYEGVGLEECKERCLTTCNCTAFANTDMPTGVRSCVMWTVSLEDTRRNRGQNLYVKLAALDMERKRSNQNKKKRIIGFTVGAIVLLLLIVVVTTVTPTENVSRSAPEEETTGSLTSLFMEFDVIAQATNNFSDEIGSGGFAKVYKGRLLDGRDIAVKRLYKLTTHAIQGFWNEVNLIAVLQHTNLVRLIGFVDDPDTKILVYEYLPRSSLNTYIYNTTRSDVLDWNKRMDIAKGIARGLLYLHQDSRVRIIHLDLKLSNVLLCDQMIPRISDFGTAKRLDGEDTEVVASSATGTYSGYMAPEYAIDGVCSVKADVFSFGVLLLEMVSGINAREFYWKNDYKSFVGFMWNLWLQGKVLDIVDPYFTSSSSSSSSYQPEEALSAHREDRPPMASIILMLGSQNELISLPKPPADLLLLQDPQGESFTASVATG</sequence>
<dbReference type="InterPro" id="IPR008271">
    <property type="entry name" value="Ser/Thr_kinase_AS"/>
</dbReference>
<dbReference type="PANTHER" id="PTHR47974:SF23">
    <property type="entry name" value="RECEPTOR-LIKE SERINE_THREONINE-PROTEIN KINASE"/>
    <property type="match status" value="1"/>
</dbReference>
<keyword evidence="12" id="KW-1015">Disulfide bond</keyword>
<dbReference type="InterPro" id="IPR011009">
    <property type="entry name" value="Kinase-like_dom_sf"/>
</dbReference>
<keyword evidence="4 14" id="KW-0808">Transferase</keyword>
<feature type="domain" description="Apple" evidence="19">
    <location>
        <begin position="294"/>
        <end position="374"/>
    </location>
</feature>
<dbReference type="Pfam" id="PF08276">
    <property type="entry name" value="PAN_2"/>
    <property type="match status" value="1"/>
</dbReference>
<evidence type="ECO:0000256" key="4">
    <source>
        <dbReference type="ARBA" id="ARBA00022679"/>
    </source>
</evidence>
<evidence type="ECO:0000256" key="5">
    <source>
        <dbReference type="ARBA" id="ARBA00022692"/>
    </source>
</evidence>
<evidence type="ECO:0000313" key="20">
    <source>
        <dbReference type="EMBL" id="KAH0916064.1"/>
    </source>
</evidence>